<dbReference type="Pfam" id="PF00106">
    <property type="entry name" value="adh_short"/>
    <property type="match status" value="1"/>
</dbReference>
<dbReference type="InterPro" id="IPR002347">
    <property type="entry name" value="SDR_fam"/>
</dbReference>
<dbReference type="AlphaFoldDB" id="A0A8K0TI93"/>
<dbReference type="Proteomes" id="UP000813385">
    <property type="component" value="Unassembled WGS sequence"/>
</dbReference>
<dbReference type="Gene3D" id="3.40.50.720">
    <property type="entry name" value="NAD(P)-binding Rossmann-like Domain"/>
    <property type="match status" value="1"/>
</dbReference>
<dbReference type="SUPFAM" id="SSF51735">
    <property type="entry name" value="NAD(P)-binding Rossmann-fold domains"/>
    <property type="match status" value="1"/>
</dbReference>
<evidence type="ECO:0008006" key="3">
    <source>
        <dbReference type="Google" id="ProtNLM"/>
    </source>
</evidence>
<accession>A0A8K0TI93</accession>
<organism evidence="1 2">
    <name type="scientific">Plectosphaerella cucumerina</name>
    <dbReference type="NCBI Taxonomy" id="40658"/>
    <lineage>
        <taxon>Eukaryota</taxon>
        <taxon>Fungi</taxon>
        <taxon>Dikarya</taxon>
        <taxon>Ascomycota</taxon>
        <taxon>Pezizomycotina</taxon>
        <taxon>Sordariomycetes</taxon>
        <taxon>Hypocreomycetidae</taxon>
        <taxon>Glomerellales</taxon>
        <taxon>Plectosphaerellaceae</taxon>
        <taxon>Plectosphaerella</taxon>
    </lineage>
</organism>
<comment type="caution">
    <text evidence="1">The sequence shown here is derived from an EMBL/GenBank/DDBJ whole genome shotgun (WGS) entry which is preliminary data.</text>
</comment>
<keyword evidence="2" id="KW-1185">Reference proteome</keyword>
<dbReference type="OrthoDB" id="10465628at2759"/>
<dbReference type="InterPro" id="IPR036291">
    <property type="entry name" value="NAD(P)-bd_dom_sf"/>
</dbReference>
<reference evidence="1" key="1">
    <citation type="journal article" date="2021" name="Nat. Commun.">
        <title>Genetic determinants of endophytism in the Arabidopsis root mycobiome.</title>
        <authorList>
            <person name="Mesny F."/>
            <person name="Miyauchi S."/>
            <person name="Thiergart T."/>
            <person name="Pickel B."/>
            <person name="Atanasova L."/>
            <person name="Karlsson M."/>
            <person name="Huettel B."/>
            <person name="Barry K.W."/>
            <person name="Haridas S."/>
            <person name="Chen C."/>
            <person name="Bauer D."/>
            <person name="Andreopoulos W."/>
            <person name="Pangilinan J."/>
            <person name="LaButti K."/>
            <person name="Riley R."/>
            <person name="Lipzen A."/>
            <person name="Clum A."/>
            <person name="Drula E."/>
            <person name="Henrissat B."/>
            <person name="Kohler A."/>
            <person name="Grigoriev I.V."/>
            <person name="Martin F.M."/>
            <person name="Hacquard S."/>
        </authorList>
    </citation>
    <scope>NUCLEOTIDE SEQUENCE</scope>
    <source>
        <strain evidence="1">MPI-CAGE-AT-0016</strain>
    </source>
</reference>
<evidence type="ECO:0000313" key="1">
    <source>
        <dbReference type="EMBL" id="KAH7363152.1"/>
    </source>
</evidence>
<evidence type="ECO:0000313" key="2">
    <source>
        <dbReference type="Proteomes" id="UP000813385"/>
    </source>
</evidence>
<proteinExistence type="predicted"/>
<gene>
    <name evidence="1" type="ORF">B0T11DRAFT_329154</name>
</gene>
<name>A0A8K0TI93_9PEZI</name>
<protein>
    <recommendedName>
        <fullName evidence="3">NAD(P)-binding protein</fullName>
    </recommendedName>
</protein>
<dbReference type="EMBL" id="JAGPXD010000003">
    <property type="protein sequence ID" value="KAH7363152.1"/>
    <property type="molecule type" value="Genomic_DNA"/>
</dbReference>
<sequence length="226" mass="24353">MSGLPSYEGDIWGDVSDSYSSYITDSSPSHSSSGHHAVPPTYQLPPATSQTVLLTGCSPGTGLDVAGSYALAGTRIMLTSRGQEALDHAIADLRLCYPNAEVAGRLHDFADEAAIRILWRDLNRANVFLDVLILNVAKKWPPATLLGMGSKKGRKGYSYNLVAPAVWTECFMRQRERDTSRDLYLLDLTKNDPSNVTPVLLSAGSSAGPPVDVGEVDIFGYDKGAY</sequence>